<feature type="region of interest" description="Disordered" evidence="1">
    <location>
        <begin position="1"/>
        <end position="41"/>
    </location>
</feature>
<evidence type="ECO:0000313" key="3">
    <source>
        <dbReference type="Proteomes" id="UP000188354"/>
    </source>
</evidence>
<dbReference type="EMBL" id="MLAU01020245">
    <property type="protein sequence ID" value="OIW21175.1"/>
    <property type="molecule type" value="Genomic_DNA"/>
</dbReference>
<organism evidence="2 3">
    <name type="scientific">Lupinus angustifolius</name>
    <name type="common">Narrow-leaved blue lupine</name>
    <dbReference type="NCBI Taxonomy" id="3871"/>
    <lineage>
        <taxon>Eukaryota</taxon>
        <taxon>Viridiplantae</taxon>
        <taxon>Streptophyta</taxon>
        <taxon>Embryophyta</taxon>
        <taxon>Tracheophyta</taxon>
        <taxon>Spermatophyta</taxon>
        <taxon>Magnoliopsida</taxon>
        <taxon>eudicotyledons</taxon>
        <taxon>Gunneridae</taxon>
        <taxon>Pentapetalae</taxon>
        <taxon>rosids</taxon>
        <taxon>fabids</taxon>
        <taxon>Fabales</taxon>
        <taxon>Fabaceae</taxon>
        <taxon>Papilionoideae</taxon>
        <taxon>50 kb inversion clade</taxon>
        <taxon>genistoids sensu lato</taxon>
        <taxon>core genistoids</taxon>
        <taxon>Genisteae</taxon>
        <taxon>Lupinus</taxon>
    </lineage>
</organism>
<proteinExistence type="predicted"/>
<feature type="region of interest" description="Disordered" evidence="1">
    <location>
        <begin position="55"/>
        <end position="134"/>
    </location>
</feature>
<evidence type="ECO:0000313" key="2">
    <source>
        <dbReference type="EMBL" id="OIW21175.1"/>
    </source>
</evidence>
<keyword evidence="3" id="KW-1185">Reference proteome</keyword>
<dbReference type="AlphaFoldDB" id="A0A394DDE7"/>
<sequence>MVIVSPPSSPGQEQEPHSPPQPSEANDIYLLSKSSRKKPYKPPLIPILVIVSPPSSLGQEQEPHLPPQPSEAYKKRYQFCSPPSPKHKHKQNSPPPLSLEDKHWHNQHPHHKHHYAPPSGHKHPHHLAPSRKQN</sequence>
<feature type="compositionally biased region" description="Basic residues" evidence="1">
    <location>
        <begin position="105"/>
        <end position="134"/>
    </location>
</feature>
<dbReference type="Gramene" id="OIW21175">
    <property type="protein sequence ID" value="OIW21175"/>
    <property type="gene ID" value="TanjilG_30498"/>
</dbReference>
<comment type="caution">
    <text evidence="2">The sequence shown here is derived from an EMBL/GenBank/DDBJ whole genome shotgun (WGS) entry which is preliminary data.</text>
</comment>
<dbReference type="Proteomes" id="UP000188354">
    <property type="component" value="Unassembled WGS sequence"/>
</dbReference>
<protein>
    <submittedName>
        <fullName evidence="2">Uncharacterized protein</fullName>
    </submittedName>
</protein>
<evidence type="ECO:0000256" key="1">
    <source>
        <dbReference type="SAM" id="MobiDB-lite"/>
    </source>
</evidence>
<accession>A0A394DDE7</accession>
<gene>
    <name evidence="2" type="ORF">TanjilG_30498</name>
</gene>
<name>A0A394DDE7_LUPAN</name>
<reference evidence="2 3" key="1">
    <citation type="journal article" date="2017" name="Plant Biotechnol. J.">
        <title>A comprehensive draft genome sequence for lupin (Lupinus angustifolius), an emerging health food: insights into plant-microbe interactions and legume evolution.</title>
        <authorList>
            <person name="Hane J.K."/>
            <person name="Ming Y."/>
            <person name="Kamphuis L.G."/>
            <person name="Nelson M.N."/>
            <person name="Garg G."/>
            <person name="Atkins C.A."/>
            <person name="Bayer P.E."/>
            <person name="Bravo A."/>
            <person name="Bringans S."/>
            <person name="Cannon S."/>
            <person name="Edwards D."/>
            <person name="Foley R."/>
            <person name="Gao L.L."/>
            <person name="Harrison M.J."/>
            <person name="Huang W."/>
            <person name="Hurgobin B."/>
            <person name="Li S."/>
            <person name="Liu C.W."/>
            <person name="McGrath A."/>
            <person name="Morahan G."/>
            <person name="Murray J."/>
            <person name="Weller J."/>
            <person name="Jian J."/>
            <person name="Singh K.B."/>
        </authorList>
    </citation>
    <scope>NUCLEOTIDE SEQUENCE [LARGE SCALE GENOMIC DNA]</scope>
    <source>
        <strain evidence="3">cv. Tanjil</strain>
        <tissue evidence="2">Whole plant</tissue>
    </source>
</reference>